<evidence type="ECO:0000313" key="1">
    <source>
        <dbReference type="EMBL" id="GMH07846.1"/>
    </source>
</evidence>
<dbReference type="Proteomes" id="UP001279734">
    <property type="component" value="Unassembled WGS sequence"/>
</dbReference>
<name>A0AAD3XKM9_NEPGR</name>
<gene>
    <name evidence="1" type="ORF">Nepgr_009686</name>
</gene>
<organism evidence="1 2">
    <name type="scientific">Nepenthes gracilis</name>
    <name type="common">Slender pitcher plant</name>
    <dbReference type="NCBI Taxonomy" id="150966"/>
    <lineage>
        <taxon>Eukaryota</taxon>
        <taxon>Viridiplantae</taxon>
        <taxon>Streptophyta</taxon>
        <taxon>Embryophyta</taxon>
        <taxon>Tracheophyta</taxon>
        <taxon>Spermatophyta</taxon>
        <taxon>Magnoliopsida</taxon>
        <taxon>eudicotyledons</taxon>
        <taxon>Gunneridae</taxon>
        <taxon>Pentapetalae</taxon>
        <taxon>Caryophyllales</taxon>
        <taxon>Nepenthaceae</taxon>
        <taxon>Nepenthes</taxon>
    </lineage>
</organism>
<protein>
    <submittedName>
        <fullName evidence="1">Uncharacterized protein</fullName>
    </submittedName>
</protein>
<evidence type="ECO:0000313" key="2">
    <source>
        <dbReference type="Proteomes" id="UP001279734"/>
    </source>
</evidence>
<keyword evidence="2" id="KW-1185">Reference proteome</keyword>
<accession>A0AAD3XKM9</accession>
<proteinExistence type="predicted"/>
<dbReference type="AlphaFoldDB" id="A0AAD3XKM9"/>
<comment type="caution">
    <text evidence="1">The sequence shown here is derived from an EMBL/GenBank/DDBJ whole genome shotgun (WGS) entry which is preliminary data.</text>
</comment>
<reference evidence="1" key="1">
    <citation type="submission" date="2023-05" db="EMBL/GenBank/DDBJ databases">
        <title>Nepenthes gracilis genome sequencing.</title>
        <authorList>
            <person name="Fukushima K."/>
        </authorList>
    </citation>
    <scope>NUCLEOTIDE SEQUENCE</scope>
    <source>
        <strain evidence="1">SING2019-196</strain>
    </source>
</reference>
<sequence length="74" mass="8243">MLCHACGKVPQHNLQSISIWKISALPTLPLHFSFYNGRNCGFILVAGFSHLHYGITNGRVTKHVELFALSQSSF</sequence>
<dbReference type="EMBL" id="BSYO01000007">
    <property type="protein sequence ID" value="GMH07846.1"/>
    <property type="molecule type" value="Genomic_DNA"/>
</dbReference>